<accession>A0ACC1SJL7</accession>
<reference evidence="1" key="1">
    <citation type="submission" date="2022-07" db="EMBL/GenBank/DDBJ databases">
        <title>Genome Sequence of Phlebia brevispora.</title>
        <authorList>
            <person name="Buettner E."/>
        </authorList>
    </citation>
    <scope>NUCLEOTIDE SEQUENCE</scope>
    <source>
        <strain evidence="1">MPL23</strain>
    </source>
</reference>
<organism evidence="1 2">
    <name type="scientific">Phlebia brevispora</name>
    <dbReference type="NCBI Taxonomy" id="194682"/>
    <lineage>
        <taxon>Eukaryota</taxon>
        <taxon>Fungi</taxon>
        <taxon>Dikarya</taxon>
        <taxon>Basidiomycota</taxon>
        <taxon>Agaricomycotina</taxon>
        <taxon>Agaricomycetes</taxon>
        <taxon>Polyporales</taxon>
        <taxon>Meruliaceae</taxon>
        <taxon>Phlebia</taxon>
    </lineage>
</organism>
<keyword evidence="2" id="KW-1185">Reference proteome</keyword>
<dbReference type="EMBL" id="JANHOG010001216">
    <property type="protein sequence ID" value="KAJ3541194.1"/>
    <property type="molecule type" value="Genomic_DNA"/>
</dbReference>
<protein>
    <submittedName>
        <fullName evidence="1">Uncharacterized protein</fullName>
    </submittedName>
</protein>
<evidence type="ECO:0000313" key="2">
    <source>
        <dbReference type="Proteomes" id="UP001148662"/>
    </source>
</evidence>
<name>A0ACC1SJL7_9APHY</name>
<proteinExistence type="predicted"/>
<sequence>MTQTEISPRLSYVRLPTSPAHALQPSSAPLIPRPSTPSLPSAQPLPGLSVENLSSHEEPSPILSPSPEPAQILSSPPLGEMNGDMQMSRGEFADEIRPEELQSSEEASVGRLSSMSLMAAVTASGELSYLFRRQGPVIVLGVFKSSSNPGYRSFLIFRAAMRNKLLTAPGDDVGSISDDTKGVFVAEVCRVGRDPVYWVRREACFAVGALAKVVPEEVVTAILLPLFEDLCRDTVWHVRHSALFALPAILTRLSAERRRTLALDILLPLARDDVATVRAGVLEALAEVIHTFHEDPEGPPDELIRLFLGIREDDDPLKDQELRRSPSPEPSPPMSWSDFVASVTTPKDLDIYEDPSRPLVCAFNYPAVALTVGRDRWPELRDLYQRLSHNPSFKVRRTLAASLGEMAKIIGPKYAKQDLLPVWWSSACSEEGEVRLKAMECVEVFMAQLAPQDRTEAIRGLEGEIWSVLKGWRERSGVMSAMGALVKSDGVESEVLRRLLKKGLVDSVAAVREAAISSLPSFVSAWSSRPMLLEEFWRDLHRLGTSSSFRERTTFVACYQEIILSNPQHAMFFSDIVLGILSELSCDRIVDVRIRLARLLGIIQEKATDLPDSVSRTILHLAEQLMYDDSHDVRAFAEPVAKRWPPQARIKISSDISKSTANFSRPPPLAPDPS</sequence>
<evidence type="ECO:0000313" key="1">
    <source>
        <dbReference type="EMBL" id="KAJ3541194.1"/>
    </source>
</evidence>
<gene>
    <name evidence="1" type="ORF">NM688_g6121</name>
</gene>
<dbReference type="Proteomes" id="UP001148662">
    <property type="component" value="Unassembled WGS sequence"/>
</dbReference>
<comment type="caution">
    <text evidence="1">The sequence shown here is derived from an EMBL/GenBank/DDBJ whole genome shotgun (WGS) entry which is preliminary data.</text>
</comment>